<dbReference type="eggNOG" id="KOG1336">
    <property type="taxonomic scope" value="Eukaryota"/>
</dbReference>
<dbReference type="OrthoDB" id="432169at2759"/>
<dbReference type="Pfam" id="PF00355">
    <property type="entry name" value="Rieske"/>
    <property type="match status" value="1"/>
</dbReference>
<dbReference type="FunFam" id="2.102.10.10:FF:000003">
    <property type="entry name" value="apoptosis-inducing factor 3 isoform X2"/>
    <property type="match status" value="1"/>
</dbReference>
<dbReference type="InterPro" id="IPR023753">
    <property type="entry name" value="FAD/NAD-binding_dom"/>
</dbReference>
<dbReference type="Pfam" id="PF07992">
    <property type="entry name" value="Pyr_redox_2"/>
    <property type="match status" value="1"/>
</dbReference>
<proteinExistence type="inferred from homology"/>
<evidence type="ECO:0000256" key="1">
    <source>
        <dbReference type="ARBA" id="ARBA00001974"/>
    </source>
</evidence>
<keyword evidence="6" id="KW-0274">FAD</keyword>
<keyword evidence="7" id="KW-0560">Oxidoreductase</keyword>
<dbReference type="SUPFAM" id="SSF51905">
    <property type="entry name" value="FAD/NAD(P)-binding domain"/>
    <property type="match status" value="1"/>
</dbReference>
<organism evidence="12">
    <name type="scientific">Amphimedon queenslandica</name>
    <name type="common">Sponge</name>
    <dbReference type="NCBI Taxonomy" id="400682"/>
    <lineage>
        <taxon>Eukaryota</taxon>
        <taxon>Metazoa</taxon>
        <taxon>Porifera</taxon>
        <taxon>Demospongiae</taxon>
        <taxon>Heteroscleromorpha</taxon>
        <taxon>Haplosclerida</taxon>
        <taxon>Niphatidae</taxon>
        <taxon>Amphimedon</taxon>
    </lineage>
</organism>
<evidence type="ECO:0000313" key="12">
    <source>
        <dbReference type="EnsemblMetazoa" id="Aqu2.1.32964_001"/>
    </source>
</evidence>
<feature type="region of interest" description="Disordered" evidence="10">
    <location>
        <begin position="98"/>
        <end position="178"/>
    </location>
</feature>
<dbReference type="InterPro" id="IPR016156">
    <property type="entry name" value="FAD/NAD-linked_Rdtase_dimer_sf"/>
</dbReference>
<accession>A0A1X7UZK4</accession>
<dbReference type="PROSITE" id="PS51296">
    <property type="entry name" value="RIESKE"/>
    <property type="match status" value="1"/>
</dbReference>
<keyword evidence="5" id="KW-0479">Metal-binding</keyword>
<comment type="similarity">
    <text evidence="2">Belongs to the FAD-dependent oxidoreductase family.</text>
</comment>
<evidence type="ECO:0000256" key="2">
    <source>
        <dbReference type="ARBA" id="ARBA00006442"/>
    </source>
</evidence>
<evidence type="ECO:0000256" key="5">
    <source>
        <dbReference type="ARBA" id="ARBA00022723"/>
    </source>
</evidence>
<evidence type="ECO:0000259" key="11">
    <source>
        <dbReference type="PROSITE" id="PS51296"/>
    </source>
</evidence>
<dbReference type="Gene3D" id="2.102.10.10">
    <property type="entry name" value="Rieske [2Fe-2S] iron-sulphur domain"/>
    <property type="match status" value="1"/>
</dbReference>
<comment type="cofactor">
    <cofactor evidence="1">
        <name>FAD</name>
        <dbReference type="ChEBI" id="CHEBI:57692"/>
    </cofactor>
</comment>
<dbReference type="GO" id="GO:0016651">
    <property type="term" value="F:oxidoreductase activity, acting on NAD(P)H"/>
    <property type="evidence" value="ECO:0007669"/>
    <property type="project" value="TreeGrafter"/>
</dbReference>
<evidence type="ECO:0000256" key="9">
    <source>
        <dbReference type="ARBA" id="ARBA00023014"/>
    </source>
</evidence>
<evidence type="ECO:0000256" key="3">
    <source>
        <dbReference type="ARBA" id="ARBA00022630"/>
    </source>
</evidence>
<evidence type="ECO:0000256" key="4">
    <source>
        <dbReference type="ARBA" id="ARBA00022714"/>
    </source>
</evidence>
<dbReference type="InterPro" id="IPR017941">
    <property type="entry name" value="Rieske_2Fe-2S"/>
</dbReference>
<protein>
    <recommendedName>
        <fullName evidence="11">Rieske domain-containing protein</fullName>
    </recommendedName>
</protein>
<feature type="compositionally biased region" description="Basic and acidic residues" evidence="10">
    <location>
        <begin position="153"/>
        <end position="169"/>
    </location>
</feature>
<dbReference type="EnsemblMetazoa" id="Aqu2.1.32964_001">
    <property type="protein sequence ID" value="Aqu2.1.32964_001"/>
    <property type="gene ID" value="Aqu2.1.32964"/>
</dbReference>
<dbReference type="PANTHER" id="PTHR43557:SF2">
    <property type="entry name" value="RIESKE DOMAIN-CONTAINING PROTEIN-RELATED"/>
    <property type="match status" value="1"/>
</dbReference>
<keyword evidence="3" id="KW-0285">Flavoprotein</keyword>
<dbReference type="GO" id="GO:0005737">
    <property type="term" value="C:cytoplasm"/>
    <property type="evidence" value="ECO:0007669"/>
    <property type="project" value="TreeGrafter"/>
</dbReference>
<dbReference type="GO" id="GO:0046872">
    <property type="term" value="F:metal ion binding"/>
    <property type="evidence" value="ECO:0007669"/>
    <property type="project" value="UniProtKB-KW"/>
</dbReference>
<dbReference type="InterPro" id="IPR050446">
    <property type="entry name" value="FAD-oxidoreductase/Apoptosis"/>
</dbReference>
<evidence type="ECO:0000256" key="10">
    <source>
        <dbReference type="SAM" id="MobiDB-lite"/>
    </source>
</evidence>
<dbReference type="SUPFAM" id="SSF50022">
    <property type="entry name" value="ISP domain"/>
    <property type="match status" value="1"/>
</dbReference>
<dbReference type="PANTHER" id="PTHR43557">
    <property type="entry name" value="APOPTOSIS-INDUCING FACTOR 1"/>
    <property type="match status" value="1"/>
</dbReference>
<dbReference type="PRINTS" id="PR00469">
    <property type="entry name" value="PNDRDTASEII"/>
</dbReference>
<keyword evidence="9" id="KW-0411">Iron-sulfur</keyword>
<dbReference type="InParanoid" id="A0A1X7UZK4"/>
<evidence type="ECO:0000256" key="6">
    <source>
        <dbReference type="ARBA" id="ARBA00022827"/>
    </source>
</evidence>
<dbReference type="Gene3D" id="3.30.390.30">
    <property type="match status" value="1"/>
</dbReference>
<reference evidence="12" key="1">
    <citation type="submission" date="2017-05" db="UniProtKB">
        <authorList>
            <consortium name="EnsemblMetazoa"/>
        </authorList>
    </citation>
    <scope>IDENTIFICATION</scope>
</reference>
<dbReference type="AlphaFoldDB" id="A0A1X7UZK4"/>
<dbReference type="PRINTS" id="PR00368">
    <property type="entry name" value="FADPNR"/>
</dbReference>
<feature type="compositionally biased region" description="Low complexity" evidence="10">
    <location>
        <begin position="122"/>
        <end position="133"/>
    </location>
</feature>
<evidence type="ECO:0000256" key="7">
    <source>
        <dbReference type="ARBA" id="ARBA00023002"/>
    </source>
</evidence>
<dbReference type="Gene3D" id="3.50.50.60">
    <property type="entry name" value="FAD/NAD(P)-binding domain"/>
    <property type="match status" value="2"/>
</dbReference>
<keyword evidence="8" id="KW-0408">Iron</keyword>
<name>A0A1X7UZK4_AMPQE</name>
<dbReference type="Pfam" id="PF14759">
    <property type="entry name" value="Reductase_C"/>
    <property type="match status" value="1"/>
</dbReference>
<sequence length="686" mass="74511">MIVIRFVGLNLNKDLFPSSPASLLLLLSLRRTSSWCSRRSSCSGFSLTWPRGPKNNSSTAYQNCSPGLYSRPTAQSQQINGSTFSSILITRSISTIMGNKQSSTAGTGSGGKRKTKKGGESEPATAAAPAEAPNTPPPQVEEEPKPQGTGDEGESKREESSNDIVEKNVGKTSDLPEGQMKEVEIDGDHKALLVHQNGCFTAVSSKCTHYGAPLVKGYLGDGRVRCPWHGACFNVTTGDIEDYPGIDSLARYTVKIDGEDIIVSASKKDLEKGRCPFVQKSPVDGTTRDEVYVLVGGGPATVVCAETLRQEGFNGKIILCTREKVLPYDRPKLSKAMHISAEEIKLRSESFYKEHNIELQTEREVTRVDSSSKTLTFSDGTTLQYDKLLLATGAKPRTLPVPGFDNVCLLREPSQANDIATNAKDKRVVVIGTSFIGMEVASYLSDKATSVECIDIAAVPFERVLGERIGKALQTLLEEKGIKFHLKSGVKEIVSEDGKVTGVTLPSDETIPADIVVAGVGVMPATDYLKDSDIPLTNRGEVVVDEYMKVTDGVYAAGDIAKFPLPLIQDSVSIGHWQIAHNHGHIAGRNMAGKEESFNSIPYFWTVLFGKSLRYCGFALSWDEIIYNGNPEELKFAAYFVKDDKVMAVCSLAMDPVVSTSAELMYQGKMPTGSQLRDNPDLQTHL</sequence>
<keyword evidence="4" id="KW-0001">2Fe-2S</keyword>
<dbReference type="GO" id="GO:0051537">
    <property type="term" value="F:2 iron, 2 sulfur cluster binding"/>
    <property type="evidence" value="ECO:0007669"/>
    <property type="project" value="UniProtKB-KW"/>
</dbReference>
<dbReference type="STRING" id="400682.A0A1X7UZK4"/>
<feature type="domain" description="Rieske" evidence="11">
    <location>
        <begin position="167"/>
        <end position="263"/>
    </location>
</feature>
<dbReference type="InterPro" id="IPR028202">
    <property type="entry name" value="Reductase_C"/>
</dbReference>
<dbReference type="InterPro" id="IPR036188">
    <property type="entry name" value="FAD/NAD-bd_sf"/>
</dbReference>
<dbReference type="CDD" id="cd03478">
    <property type="entry name" value="Rieske_AIFL_N"/>
    <property type="match status" value="1"/>
</dbReference>
<dbReference type="InterPro" id="IPR036922">
    <property type="entry name" value="Rieske_2Fe-2S_sf"/>
</dbReference>
<evidence type="ECO:0000256" key="8">
    <source>
        <dbReference type="ARBA" id="ARBA00023004"/>
    </source>
</evidence>
<dbReference type="SUPFAM" id="SSF55424">
    <property type="entry name" value="FAD/NAD-linked reductases, dimerisation (C-terminal) domain"/>
    <property type="match status" value="1"/>
</dbReference>